<dbReference type="InterPro" id="IPR039663">
    <property type="entry name" value="AIP/AIPL1/TTC9"/>
</dbReference>
<dbReference type="InterPro" id="IPR046357">
    <property type="entry name" value="PPIase_dom_sf"/>
</dbReference>
<accession>A0A8T0G9M5</accession>
<name>A0A8T0G9M5_CERPU</name>
<keyword evidence="3" id="KW-0413">Isomerase</keyword>
<dbReference type="SUPFAM" id="SSF54534">
    <property type="entry name" value="FKBP-like"/>
    <property type="match status" value="1"/>
</dbReference>
<dbReference type="Pfam" id="PF00254">
    <property type="entry name" value="FKBP_C"/>
    <property type="match status" value="1"/>
</dbReference>
<feature type="domain" description="PPIase FKBP-type" evidence="6">
    <location>
        <begin position="95"/>
        <end position="187"/>
    </location>
</feature>
<dbReference type="GO" id="GO:0003755">
    <property type="term" value="F:peptidyl-prolyl cis-trans isomerase activity"/>
    <property type="evidence" value="ECO:0007669"/>
    <property type="project" value="UniProtKB-KW"/>
</dbReference>
<keyword evidence="2 4" id="KW-0802">TPR repeat</keyword>
<dbReference type="InterPro" id="IPR013105">
    <property type="entry name" value="TPR_2"/>
</dbReference>
<feature type="region of interest" description="Disordered" evidence="5">
    <location>
        <begin position="1"/>
        <end position="69"/>
    </location>
</feature>
<dbReference type="InterPro" id="IPR001179">
    <property type="entry name" value="PPIase_FKBP_dom"/>
</dbReference>
<evidence type="ECO:0000256" key="2">
    <source>
        <dbReference type="ARBA" id="ARBA00022803"/>
    </source>
</evidence>
<feature type="compositionally biased region" description="Basic and acidic residues" evidence="5">
    <location>
        <begin position="26"/>
        <end position="40"/>
    </location>
</feature>
<feature type="compositionally biased region" description="Basic and acidic residues" evidence="5">
    <location>
        <begin position="56"/>
        <end position="69"/>
    </location>
</feature>
<protein>
    <recommendedName>
        <fullName evidence="3">peptidylprolyl isomerase</fullName>
        <ecNumber evidence="3">5.2.1.8</ecNumber>
    </recommendedName>
</protein>
<reference evidence="7" key="1">
    <citation type="submission" date="2020-06" db="EMBL/GenBank/DDBJ databases">
        <title>WGS assembly of Ceratodon purpureus strain R40.</title>
        <authorList>
            <person name="Carey S.B."/>
            <person name="Jenkins J."/>
            <person name="Shu S."/>
            <person name="Lovell J.T."/>
            <person name="Sreedasyam A."/>
            <person name="Maumus F."/>
            <person name="Tiley G.P."/>
            <person name="Fernandez-Pozo N."/>
            <person name="Barry K."/>
            <person name="Chen C."/>
            <person name="Wang M."/>
            <person name="Lipzen A."/>
            <person name="Daum C."/>
            <person name="Saski C.A."/>
            <person name="Payton A.C."/>
            <person name="Mcbreen J.C."/>
            <person name="Conrad R.E."/>
            <person name="Kollar L.M."/>
            <person name="Olsson S."/>
            <person name="Huttunen S."/>
            <person name="Landis J.B."/>
            <person name="Wickett N.J."/>
            <person name="Johnson M.G."/>
            <person name="Rensing S.A."/>
            <person name="Grimwood J."/>
            <person name="Schmutz J."/>
            <person name="Mcdaniel S.F."/>
        </authorList>
    </citation>
    <scope>NUCLEOTIDE SEQUENCE</scope>
    <source>
        <strain evidence="7">R40</strain>
    </source>
</reference>
<evidence type="ECO:0000313" key="8">
    <source>
        <dbReference type="Proteomes" id="UP000822688"/>
    </source>
</evidence>
<dbReference type="AlphaFoldDB" id="A0A8T0G9M5"/>
<dbReference type="PROSITE" id="PS50059">
    <property type="entry name" value="FKBP_PPIASE"/>
    <property type="match status" value="1"/>
</dbReference>
<dbReference type="SUPFAM" id="SSF48452">
    <property type="entry name" value="TPR-like"/>
    <property type="match status" value="1"/>
</dbReference>
<dbReference type="InterPro" id="IPR019734">
    <property type="entry name" value="TPR_rpt"/>
</dbReference>
<evidence type="ECO:0000256" key="4">
    <source>
        <dbReference type="PROSITE-ProRule" id="PRU00339"/>
    </source>
</evidence>
<dbReference type="EMBL" id="CM026433">
    <property type="protein sequence ID" value="KAG0555064.1"/>
    <property type="molecule type" value="Genomic_DNA"/>
</dbReference>
<dbReference type="EC" id="5.2.1.8" evidence="3"/>
<evidence type="ECO:0000256" key="3">
    <source>
        <dbReference type="PROSITE-ProRule" id="PRU00277"/>
    </source>
</evidence>
<evidence type="ECO:0000313" key="7">
    <source>
        <dbReference type="EMBL" id="KAG0555064.1"/>
    </source>
</evidence>
<keyword evidence="3" id="KW-0697">Rotamase</keyword>
<dbReference type="Gene3D" id="3.10.50.40">
    <property type="match status" value="1"/>
</dbReference>
<dbReference type="FunFam" id="1.25.40.10:FF:000708">
    <property type="entry name" value="Peptidylprolyl isomerase"/>
    <property type="match status" value="1"/>
</dbReference>
<keyword evidence="1" id="KW-0677">Repeat</keyword>
<dbReference type="Gene3D" id="1.25.40.10">
    <property type="entry name" value="Tetratricopeptide repeat domain"/>
    <property type="match status" value="1"/>
</dbReference>
<dbReference type="SMART" id="SM00028">
    <property type="entry name" value="TPR"/>
    <property type="match status" value="3"/>
</dbReference>
<dbReference type="InterPro" id="IPR011990">
    <property type="entry name" value="TPR-like_helical_dom_sf"/>
</dbReference>
<feature type="repeat" description="TPR" evidence="4">
    <location>
        <begin position="292"/>
        <end position="325"/>
    </location>
</feature>
<comment type="catalytic activity">
    <reaction evidence="3">
        <text>[protein]-peptidylproline (omega=180) = [protein]-peptidylproline (omega=0)</text>
        <dbReference type="Rhea" id="RHEA:16237"/>
        <dbReference type="Rhea" id="RHEA-COMP:10747"/>
        <dbReference type="Rhea" id="RHEA-COMP:10748"/>
        <dbReference type="ChEBI" id="CHEBI:83833"/>
        <dbReference type="ChEBI" id="CHEBI:83834"/>
        <dbReference type="EC" id="5.2.1.8"/>
    </reaction>
</comment>
<evidence type="ECO:0000259" key="6">
    <source>
        <dbReference type="PROSITE" id="PS50059"/>
    </source>
</evidence>
<dbReference type="Pfam" id="PF07719">
    <property type="entry name" value="TPR_2"/>
    <property type="match status" value="1"/>
</dbReference>
<dbReference type="Proteomes" id="UP000822688">
    <property type="component" value="Chromosome 12"/>
</dbReference>
<evidence type="ECO:0000256" key="5">
    <source>
        <dbReference type="SAM" id="MobiDB-lite"/>
    </source>
</evidence>
<proteinExistence type="predicted"/>
<comment type="caution">
    <text evidence="7">The sequence shown here is derived from an EMBL/GenBank/DDBJ whole genome shotgun (WGS) entry which is preliminary data.</text>
</comment>
<evidence type="ECO:0000256" key="1">
    <source>
        <dbReference type="ARBA" id="ARBA00022737"/>
    </source>
</evidence>
<dbReference type="PANTHER" id="PTHR11242:SF0">
    <property type="entry name" value="TPR_REGION DOMAIN-CONTAINING PROTEIN"/>
    <property type="match status" value="1"/>
</dbReference>
<organism evidence="7 8">
    <name type="scientific">Ceratodon purpureus</name>
    <name type="common">Fire moss</name>
    <name type="synonym">Dicranum purpureum</name>
    <dbReference type="NCBI Taxonomy" id="3225"/>
    <lineage>
        <taxon>Eukaryota</taxon>
        <taxon>Viridiplantae</taxon>
        <taxon>Streptophyta</taxon>
        <taxon>Embryophyta</taxon>
        <taxon>Bryophyta</taxon>
        <taxon>Bryophytina</taxon>
        <taxon>Bryopsida</taxon>
        <taxon>Dicranidae</taxon>
        <taxon>Pseudoditrichales</taxon>
        <taxon>Ditrichaceae</taxon>
        <taxon>Ceratodon</taxon>
    </lineage>
</organism>
<sequence>MGHEYEAQPSVESEKEKAAVSSDSDSEIKVEKQDNEEKPQSEQAGKSDVPEEGGTVEERDVSLPPKVESEKVTVKEGVCKQVIKEGHGLGPPPRHSSCFVHYRAWTASTMHKFDDTWAEQQPQELRLGHEKKVLKGLAIGVGSMKIGEHALLHISHTLAYGKEGSFSFPNVPPAADVLYEVELIGFEEPREGRPTGEMVVEERIEAADRRKVDGNELFKEGKIAEAMQQYEMALAYMGDDFMFQLFGKYHDMAIAVKNPCHLNLAACFLKIHRFEEAIGHCSVVLAEDPKNTKALFRRGKARAELGQTDAAKDDFEKARKLEPDNKEVARELRVIAKQERELYDKQREMYKGLFKPPPSATSSQDISMLPWYSKLWQKWVAPFLFYFSKLQRSKKE</sequence>
<keyword evidence="8" id="KW-1185">Reference proteome</keyword>
<feature type="compositionally biased region" description="Basic and acidic residues" evidence="5">
    <location>
        <begin position="1"/>
        <end position="18"/>
    </location>
</feature>
<dbReference type="PANTHER" id="PTHR11242">
    <property type="entry name" value="ARYL HYDROCARBON RECEPTOR INTERACTING PROTEIN RELATED"/>
    <property type="match status" value="1"/>
</dbReference>
<dbReference type="PROSITE" id="PS50005">
    <property type="entry name" value="TPR"/>
    <property type="match status" value="1"/>
</dbReference>
<gene>
    <name evidence="7" type="ORF">KC19_12G141600</name>
</gene>